<comment type="caution">
    <text evidence="5">The sequence shown here is derived from an EMBL/GenBank/DDBJ whole genome shotgun (WGS) entry which is preliminary data.</text>
</comment>
<evidence type="ECO:0000256" key="1">
    <source>
        <dbReference type="ARBA" id="ARBA00023015"/>
    </source>
</evidence>
<dbReference type="EMBL" id="JACDTY010000008">
    <property type="protein sequence ID" value="MBA1142248.1"/>
    <property type="molecule type" value="Genomic_DNA"/>
</dbReference>
<dbReference type="Pfam" id="PF12833">
    <property type="entry name" value="HTH_18"/>
    <property type="match status" value="1"/>
</dbReference>
<protein>
    <submittedName>
        <fullName evidence="5">AraC family transcriptional regulator</fullName>
    </submittedName>
</protein>
<keyword evidence="1" id="KW-0805">Transcription regulation</keyword>
<evidence type="ECO:0000313" key="6">
    <source>
        <dbReference type="Proteomes" id="UP000558284"/>
    </source>
</evidence>
<name>A0A838B614_9HYPH</name>
<evidence type="ECO:0000256" key="3">
    <source>
        <dbReference type="ARBA" id="ARBA00023163"/>
    </source>
</evidence>
<sequence length="302" mass="33200">MTLPRDPYQEMASIIARFTADDGEHPTAVGNLFLVRRSSTTALVHTLQWPFFGLVVQGAKSLSLGSHVHHYGVGDYMVLSLDLPVMSRVTEASPEAPNLGLGMRIEPERLKELLGRIGTARLAATPADMLAAAVNKAPPDLLDAVVRLLRLLDRPEDIVAMAPLIEQEILYRVATGPFGPSLLQIAMIETPSNRIAQAVAWLRQNFTRPLRIEELAGHAGMSVSSLHHHFKAVTAMTPMQYQKQLRLHEARRLMLTERLDVGSAGYTVGYQSPSQFSREYSRLYGLPPLRDVGAARAPVAAQ</sequence>
<accession>A0A838B614</accession>
<evidence type="ECO:0000259" key="4">
    <source>
        <dbReference type="PROSITE" id="PS01124"/>
    </source>
</evidence>
<keyword evidence="6" id="KW-1185">Reference proteome</keyword>
<dbReference type="SUPFAM" id="SSF46689">
    <property type="entry name" value="Homeodomain-like"/>
    <property type="match status" value="2"/>
</dbReference>
<gene>
    <name evidence="5" type="ORF">H0241_18520</name>
</gene>
<evidence type="ECO:0000313" key="5">
    <source>
        <dbReference type="EMBL" id="MBA1142248.1"/>
    </source>
</evidence>
<keyword evidence="3" id="KW-0804">Transcription</keyword>
<feature type="domain" description="HTH araC/xylS-type" evidence="4">
    <location>
        <begin position="196"/>
        <end position="288"/>
    </location>
</feature>
<dbReference type="InterPro" id="IPR009057">
    <property type="entry name" value="Homeodomain-like_sf"/>
</dbReference>
<dbReference type="GO" id="GO:0043565">
    <property type="term" value="F:sequence-specific DNA binding"/>
    <property type="evidence" value="ECO:0007669"/>
    <property type="project" value="InterPro"/>
</dbReference>
<organism evidence="5 6">
    <name type="scientific">Mesorhizobium neociceri</name>
    <dbReference type="NCBI Taxonomy" id="1307853"/>
    <lineage>
        <taxon>Bacteria</taxon>
        <taxon>Pseudomonadati</taxon>
        <taxon>Pseudomonadota</taxon>
        <taxon>Alphaproteobacteria</taxon>
        <taxon>Hyphomicrobiales</taxon>
        <taxon>Phyllobacteriaceae</taxon>
        <taxon>Mesorhizobium</taxon>
    </lineage>
</organism>
<reference evidence="5 6" key="1">
    <citation type="submission" date="2020-07" db="EMBL/GenBank/DDBJ databases">
        <title>Definition of the novel symbiovar canariense within Mesorhizobium novociceri, a new species of genus Mesorhizobium nodulating Cicer canariense in the Caldera de Taburiente National Park (La Palma, Canary Islands).</title>
        <authorList>
            <person name="Leon-Barrios M."/>
            <person name="Perez-Yepez J."/>
            <person name="Flores-Felix J.D."/>
            <person name="Ramirez-Baena M.H."/>
            <person name="Pulido-Suarez L."/>
            <person name="Igual J.M."/>
            <person name="Velazquez E."/>
            <person name="Peix A."/>
        </authorList>
    </citation>
    <scope>NUCLEOTIDE SEQUENCE [LARGE SCALE GENOMIC DNA]</scope>
    <source>
        <strain evidence="5 6">CCANP35</strain>
    </source>
</reference>
<dbReference type="PROSITE" id="PS01124">
    <property type="entry name" value="HTH_ARAC_FAMILY_2"/>
    <property type="match status" value="1"/>
</dbReference>
<dbReference type="Gene3D" id="1.10.10.60">
    <property type="entry name" value="Homeodomain-like"/>
    <property type="match status" value="2"/>
</dbReference>
<dbReference type="PANTHER" id="PTHR43436:SF1">
    <property type="entry name" value="TRANSCRIPTIONAL REGULATORY PROTEIN"/>
    <property type="match status" value="1"/>
</dbReference>
<dbReference type="PROSITE" id="PS00041">
    <property type="entry name" value="HTH_ARAC_FAMILY_1"/>
    <property type="match status" value="1"/>
</dbReference>
<dbReference type="Pfam" id="PF06719">
    <property type="entry name" value="AraC_N"/>
    <property type="match status" value="1"/>
</dbReference>
<dbReference type="GO" id="GO:0003700">
    <property type="term" value="F:DNA-binding transcription factor activity"/>
    <property type="evidence" value="ECO:0007669"/>
    <property type="project" value="InterPro"/>
</dbReference>
<proteinExistence type="predicted"/>
<keyword evidence="2" id="KW-0238">DNA-binding</keyword>
<dbReference type="AlphaFoldDB" id="A0A838B614"/>
<dbReference type="RefSeq" id="WP_181059087.1">
    <property type="nucleotide sequence ID" value="NZ_JACDTY010000008.1"/>
</dbReference>
<dbReference type="InterPro" id="IPR018062">
    <property type="entry name" value="HTH_AraC-typ_CS"/>
</dbReference>
<dbReference type="PANTHER" id="PTHR43436">
    <property type="entry name" value="ARAC-FAMILY TRANSCRIPTIONAL REGULATOR"/>
    <property type="match status" value="1"/>
</dbReference>
<dbReference type="Proteomes" id="UP000558284">
    <property type="component" value="Unassembled WGS sequence"/>
</dbReference>
<evidence type="ECO:0000256" key="2">
    <source>
        <dbReference type="ARBA" id="ARBA00023125"/>
    </source>
</evidence>
<dbReference type="InterPro" id="IPR009594">
    <property type="entry name" value="Tscrpt_reg_HTH_AraC_N"/>
</dbReference>
<dbReference type="SMART" id="SM00342">
    <property type="entry name" value="HTH_ARAC"/>
    <property type="match status" value="1"/>
</dbReference>
<dbReference type="InterPro" id="IPR018060">
    <property type="entry name" value="HTH_AraC"/>
</dbReference>